<reference evidence="1 2" key="1">
    <citation type="submission" date="2024-11" db="EMBL/GenBank/DDBJ databases">
        <title>Genome sequencing of Xanthomonas codiaei.</title>
        <authorList>
            <person name="Studholme D.J."/>
        </authorList>
    </citation>
    <scope>NUCLEOTIDE SEQUENCE [LARGE SCALE GENOMIC DNA]</scope>
    <source>
        <strain evidence="1 2">NCPPB 4350</strain>
    </source>
</reference>
<evidence type="ECO:0000313" key="1">
    <source>
        <dbReference type="EMBL" id="MFO3707495.1"/>
    </source>
</evidence>
<protein>
    <submittedName>
        <fullName evidence="1">Uncharacterized protein</fullName>
    </submittedName>
</protein>
<dbReference type="EMBL" id="JBJGBS010000233">
    <property type="protein sequence ID" value="MFO3707495.1"/>
    <property type="molecule type" value="Genomic_DNA"/>
</dbReference>
<proteinExistence type="predicted"/>
<sequence length="63" mass="7580">MPILKQDMRPRVPKNHVTLEILGTVALRRRFRYICGFADRQNKLLTVTRRRRQTEKQMVTRDA</sequence>
<organism evidence="1 2">
    <name type="scientific">Xanthomonas codiaei</name>
    <dbReference type="NCBI Taxonomy" id="56463"/>
    <lineage>
        <taxon>Bacteria</taxon>
        <taxon>Pseudomonadati</taxon>
        <taxon>Pseudomonadota</taxon>
        <taxon>Gammaproteobacteria</taxon>
        <taxon>Lysobacterales</taxon>
        <taxon>Lysobacteraceae</taxon>
        <taxon>Xanthomonas</taxon>
    </lineage>
</organism>
<dbReference type="Proteomes" id="UP001637990">
    <property type="component" value="Unassembled WGS sequence"/>
</dbReference>
<accession>A0ABW9MTA4</accession>
<keyword evidence="2" id="KW-1185">Reference proteome</keyword>
<comment type="caution">
    <text evidence="1">The sequence shown here is derived from an EMBL/GenBank/DDBJ whole genome shotgun (WGS) entry which is preliminary data.</text>
</comment>
<evidence type="ECO:0000313" key="2">
    <source>
        <dbReference type="Proteomes" id="UP001637990"/>
    </source>
</evidence>
<gene>
    <name evidence="1" type="ORF">ACI6Q5_21585</name>
</gene>
<name>A0ABW9MTA4_9XANT</name>
<dbReference type="RefSeq" id="WP_410049910.1">
    <property type="nucleotide sequence ID" value="NZ_JBJGBS010000233.1"/>
</dbReference>